<gene>
    <name evidence="1" type="ORF">LSUE1_G000119</name>
</gene>
<evidence type="ECO:0000313" key="1">
    <source>
        <dbReference type="EMBL" id="TVY85259.1"/>
    </source>
</evidence>
<dbReference type="Proteomes" id="UP000469558">
    <property type="component" value="Unassembled WGS sequence"/>
</dbReference>
<name>A0A8T9CHC6_9HELO</name>
<reference evidence="1 2" key="1">
    <citation type="submission" date="2018-05" db="EMBL/GenBank/DDBJ databases">
        <title>Genome sequencing and assembly of the regulated plant pathogen Lachnellula willkommii and related sister species for the development of diagnostic species identification markers.</title>
        <authorList>
            <person name="Giroux E."/>
            <person name="Bilodeau G."/>
        </authorList>
    </citation>
    <scope>NUCLEOTIDE SEQUENCE [LARGE SCALE GENOMIC DNA]</scope>
    <source>
        <strain evidence="1 2">CBS 268.59</strain>
    </source>
</reference>
<comment type="caution">
    <text evidence="1">The sequence shown here is derived from an EMBL/GenBank/DDBJ whole genome shotgun (WGS) entry which is preliminary data.</text>
</comment>
<dbReference type="EMBL" id="QGMK01000020">
    <property type="protein sequence ID" value="TVY85259.1"/>
    <property type="molecule type" value="Genomic_DNA"/>
</dbReference>
<proteinExistence type="predicted"/>
<evidence type="ECO:0000313" key="2">
    <source>
        <dbReference type="Proteomes" id="UP000469558"/>
    </source>
</evidence>
<sequence length="70" mass="7764">MAARAGEVVEIRLPELDAKRNGGPSQTTEHCAFQPQEPRTRIGTQIDQNASVYFSQDVPSYHEDDEAYAA</sequence>
<keyword evidence="2" id="KW-1185">Reference proteome</keyword>
<protein>
    <submittedName>
        <fullName evidence="1">Uncharacterized protein</fullName>
    </submittedName>
</protein>
<accession>A0A8T9CHC6</accession>
<dbReference type="AlphaFoldDB" id="A0A8T9CHC6"/>
<organism evidence="1 2">
    <name type="scientific">Lachnellula suecica</name>
    <dbReference type="NCBI Taxonomy" id="602035"/>
    <lineage>
        <taxon>Eukaryota</taxon>
        <taxon>Fungi</taxon>
        <taxon>Dikarya</taxon>
        <taxon>Ascomycota</taxon>
        <taxon>Pezizomycotina</taxon>
        <taxon>Leotiomycetes</taxon>
        <taxon>Helotiales</taxon>
        <taxon>Lachnaceae</taxon>
        <taxon>Lachnellula</taxon>
    </lineage>
</organism>